<evidence type="ECO:0000313" key="2">
    <source>
        <dbReference type="Proteomes" id="UP000299102"/>
    </source>
</evidence>
<evidence type="ECO:0000313" key="1">
    <source>
        <dbReference type="EMBL" id="GBP61240.1"/>
    </source>
</evidence>
<organism evidence="1 2">
    <name type="scientific">Eumeta variegata</name>
    <name type="common">Bagworm moth</name>
    <name type="synonym">Eumeta japonica</name>
    <dbReference type="NCBI Taxonomy" id="151549"/>
    <lineage>
        <taxon>Eukaryota</taxon>
        <taxon>Metazoa</taxon>
        <taxon>Ecdysozoa</taxon>
        <taxon>Arthropoda</taxon>
        <taxon>Hexapoda</taxon>
        <taxon>Insecta</taxon>
        <taxon>Pterygota</taxon>
        <taxon>Neoptera</taxon>
        <taxon>Endopterygota</taxon>
        <taxon>Lepidoptera</taxon>
        <taxon>Glossata</taxon>
        <taxon>Ditrysia</taxon>
        <taxon>Tineoidea</taxon>
        <taxon>Psychidae</taxon>
        <taxon>Oiketicinae</taxon>
        <taxon>Eumeta</taxon>
    </lineage>
</organism>
<dbReference type="Proteomes" id="UP000299102">
    <property type="component" value="Unassembled WGS sequence"/>
</dbReference>
<keyword evidence="2" id="KW-1185">Reference proteome</keyword>
<proteinExistence type="predicted"/>
<protein>
    <submittedName>
        <fullName evidence="1">Uncharacterized protein</fullName>
    </submittedName>
</protein>
<dbReference type="EMBL" id="BGZK01000808">
    <property type="protein sequence ID" value="GBP61240.1"/>
    <property type="molecule type" value="Genomic_DNA"/>
</dbReference>
<accession>A0A4C1XDR0</accession>
<comment type="caution">
    <text evidence="1">The sequence shown here is derived from an EMBL/GenBank/DDBJ whole genome shotgun (WGS) entry which is preliminary data.</text>
</comment>
<name>A0A4C1XDR0_EUMVA</name>
<gene>
    <name evidence="1" type="ORF">EVAR_45259_1</name>
</gene>
<dbReference type="AlphaFoldDB" id="A0A4C1XDR0"/>
<reference evidence="1 2" key="1">
    <citation type="journal article" date="2019" name="Commun. Biol.">
        <title>The bagworm genome reveals a unique fibroin gene that provides high tensile strength.</title>
        <authorList>
            <person name="Kono N."/>
            <person name="Nakamura H."/>
            <person name="Ohtoshi R."/>
            <person name="Tomita M."/>
            <person name="Numata K."/>
            <person name="Arakawa K."/>
        </authorList>
    </citation>
    <scope>NUCLEOTIDE SEQUENCE [LARGE SCALE GENOMIC DNA]</scope>
</reference>
<sequence>MPTCNFDEGIFGKRLLTNQVAVVSGGAEVTRAYRFMILSRAVRGGSGVIGPTLHNYSSEVPCALCTPNVLFIKTNQEIAKNSIRMQLHAAFSLHYPRTALSLQPTIVHNIHIGISEVKFCTSRHLVFRGITSTT</sequence>